<dbReference type="EMBL" id="JARBJD010000094">
    <property type="protein sequence ID" value="KAK2953231.1"/>
    <property type="molecule type" value="Genomic_DNA"/>
</dbReference>
<sequence>MGDYTIHFEGSLSLTLTFTFTEGQDGSKSQVSSSVSVGPGGTDDRFAFGETFKVDQVIFDGQPVILESVGFSLVVPPFPTPFVIEVNNMKGGDGGSCRGLDNSCGSLETALDTMMKMGMKSIELNLVVSDTISKPFSFSDDSEMVLKQGGLVRPSLIVLEAFKSTPLVVLSVSNASLSLTDVDALIRFSSLDLKLVSVSSGSFEFRNGVIKYTPHLTTNSEIGNADSDLCSWTTGTIELVDSTAEFRSCSLTNLAQGGIMQSGGNVSLRDVYFESNGPTNRDFPSARRNVMCSSDGTLFVGGLTGDGRSHLFPGSGISGDGCSVSGTATTMSIPFLDTYHSQITRDKKTGNFELELVGSGFLPCGLQLEVFTSLEDGNSEESLTLAVDTSTASLFTETRIEIIVTPNDVANLSKKSEWKVRLLNGDRSIASQSLVLREKPRSIWAILNERSPPFYLHPHSIYRKENSRVHINILSLPV</sequence>
<evidence type="ECO:0000313" key="1">
    <source>
        <dbReference type="EMBL" id="KAK2953231.1"/>
    </source>
</evidence>
<evidence type="ECO:0000313" key="2">
    <source>
        <dbReference type="Proteomes" id="UP001281761"/>
    </source>
</evidence>
<dbReference type="Proteomes" id="UP001281761">
    <property type="component" value="Unassembled WGS sequence"/>
</dbReference>
<organism evidence="1 2">
    <name type="scientific">Blattamonas nauphoetae</name>
    <dbReference type="NCBI Taxonomy" id="2049346"/>
    <lineage>
        <taxon>Eukaryota</taxon>
        <taxon>Metamonada</taxon>
        <taxon>Preaxostyla</taxon>
        <taxon>Oxymonadida</taxon>
        <taxon>Blattamonas</taxon>
    </lineage>
</organism>
<accession>A0ABQ9XRW4</accession>
<comment type="caution">
    <text evidence="1">The sequence shown here is derived from an EMBL/GenBank/DDBJ whole genome shotgun (WGS) entry which is preliminary data.</text>
</comment>
<proteinExistence type="predicted"/>
<gene>
    <name evidence="1" type="ORF">BLNAU_11857</name>
</gene>
<protein>
    <submittedName>
        <fullName evidence="1">Uncharacterized protein</fullName>
    </submittedName>
</protein>
<reference evidence="1 2" key="1">
    <citation type="journal article" date="2022" name="bioRxiv">
        <title>Genomics of Preaxostyla Flagellates Illuminates Evolutionary Transitions and the Path Towards Mitochondrial Loss.</title>
        <authorList>
            <person name="Novak L.V.F."/>
            <person name="Treitli S.C."/>
            <person name="Pyrih J."/>
            <person name="Halakuc P."/>
            <person name="Pipaliya S.V."/>
            <person name="Vacek V."/>
            <person name="Brzon O."/>
            <person name="Soukal P."/>
            <person name="Eme L."/>
            <person name="Dacks J.B."/>
            <person name="Karnkowska A."/>
            <person name="Elias M."/>
            <person name="Hampl V."/>
        </authorList>
    </citation>
    <scope>NUCLEOTIDE SEQUENCE [LARGE SCALE GENOMIC DNA]</scope>
    <source>
        <strain evidence="1">NAU3</strain>
        <tissue evidence="1">Gut</tissue>
    </source>
</reference>
<keyword evidence="2" id="KW-1185">Reference proteome</keyword>
<name>A0ABQ9XRW4_9EUKA</name>